<evidence type="ECO:0000313" key="3">
    <source>
        <dbReference type="Ensembl" id="ENSEASP00005005968.2"/>
    </source>
</evidence>
<dbReference type="PROSITE" id="PS51311">
    <property type="entry name" value="SCGB"/>
    <property type="match status" value="1"/>
</dbReference>
<reference evidence="3 4" key="1">
    <citation type="journal article" date="2020" name="Nat. Commun.">
        <title>Donkey genomes provide new insights into domestication and selection for coat color.</title>
        <authorList>
            <person name="Wang"/>
            <person name="C."/>
            <person name="Li"/>
            <person name="H."/>
            <person name="Guo"/>
            <person name="Y."/>
            <person name="Huang"/>
            <person name="J."/>
            <person name="Sun"/>
            <person name="Y."/>
            <person name="Min"/>
            <person name="J."/>
            <person name="Wang"/>
            <person name="J."/>
            <person name="Fang"/>
            <person name="X."/>
            <person name="Zhao"/>
            <person name="Z."/>
            <person name="Wang"/>
            <person name="S."/>
            <person name="Zhang"/>
            <person name="Y."/>
            <person name="Liu"/>
            <person name="Q."/>
            <person name="Jiang"/>
            <person name="Q."/>
            <person name="Wang"/>
            <person name="X."/>
            <person name="Guo"/>
            <person name="Y."/>
            <person name="Yang"/>
            <person name="C."/>
            <person name="Wang"/>
            <person name="Y."/>
            <person name="Tian"/>
            <person name="F."/>
            <person name="Zhuang"/>
            <person name="G."/>
            <person name="Fan"/>
            <person name="Y."/>
            <person name="Gao"/>
            <person name="Q."/>
            <person name="Li"/>
            <person name="Y."/>
            <person name="Ju"/>
            <person name="Z."/>
            <person name="Li"/>
            <person name="J."/>
            <person name="Li"/>
            <person name="R."/>
            <person name="Hou"/>
            <person name="M."/>
            <person name="Yang"/>
            <person name="G."/>
            <person name="Liu"/>
            <person name="G."/>
            <person name="Liu"/>
            <person name="W."/>
            <person name="Guo"/>
            <person name="J."/>
            <person name="Pan"/>
            <person name="S."/>
            <person name="Fan"/>
            <person name="G."/>
            <person name="Zhang"/>
            <person name="W."/>
            <person name="Zhang"/>
            <person name="R."/>
            <person name="Yu"/>
            <person name="J."/>
            <person name="Zhang"/>
            <person name="X."/>
            <person name="Yin"/>
            <person name="Q."/>
            <person name="Ji"/>
            <person name="C."/>
            <person name="Jin"/>
            <person name="Y."/>
            <person name="Yue"/>
            <person name="G."/>
            <person name="Liu"/>
            <person name="M."/>
            <person name="Xu"/>
            <person name="J."/>
            <person name="Liu"/>
            <person name="S."/>
            <person name="Jordana"/>
            <person name="J."/>
            <person name="Noce"/>
            <person name="A."/>
            <person name="Amills"/>
            <person name="M."/>
            <person name="Wu"/>
            <person name="D.D."/>
            <person name="Li"/>
            <person name="S."/>
            <person name="Zhou"/>
            <person name="X. and Zhong"/>
            <person name="J."/>
        </authorList>
    </citation>
    <scope>NUCLEOTIDE SEQUENCE [LARGE SCALE GENOMIC DNA]</scope>
</reference>
<evidence type="ECO:0000256" key="2">
    <source>
        <dbReference type="ARBA" id="ARBA00022525"/>
    </source>
</evidence>
<dbReference type="GO" id="GO:0005615">
    <property type="term" value="C:extracellular space"/>
    <property type="evidence" value="ECO:0007669"/>
    <property type="project" value="TreeGrafter"/>
</dbReference>
<comment type="subcellular location">
    <subcellularLocation>
        <location evidence="1">Secreted</location>
    </subcellularLocation>
</comment>
<reference evidence="3" key="2">
    <citation type="submission" date="2025-08" db="UniProtKB">
        <authorList>
            <consortium name="Ensembl"/>
        </authorList>
    </citation>
    <scope>IDENTIFICATION</scope>
</reference>
<evidence type="ECO:0000256" key="1">
    <source>
        <dbReference type="ARBA" id="ARBA00004613"/>
    </source>
</evidence>
<sequence length="133" mass="14718">MGGIKVVTRRIKGGGLGTPHQSESLHPCHVRDQRTTAASIMKLVTVLMLVALPLYCYAGSGCQLLEDVVEKTITAELSPAEYVEAIQEFIPDEATEKAAIQLKQCYLKQSNETLNDFRKMMNSMYNSAYCAPF</sequence>
<dbReference type="SUPFAM" id="SSF48201">
    <property type="entry name" value="Uteroglobin-like"/>
    <property type="match status" value="1"/>
</dbReference>
<gene>
    <name evidence="3" type="primary">LOC106822858</name>
</gene>
<keyword evidence="2" id="KW-0964">Secreted</keyword>
<dbReference type="PANTHER" id="PTHR14037:SF4">
    <property type="entry name" value="MAMMAGLOBIN-B"/>
    <property type="match status" value="1"/>
</dbReference>
<evidence type="ECO:0000313" key="4">
    <source>
        <dbReference type="Proteomes" id="UP000694387"/>
    </source>
</evidence>
<dbReference type="Ensembl" id="ENSEAST00005006531.2">
    <property type="protein sequence ID" value="ENSEASP00005005968.2"/>
    <property type="gene ID" value="ENSEASG00005004407.2"/>
</dbReference>
<dbReference type="GO" id="GO:0030521">
    <property type="term" value="P:androgen receptor signaling pathway"/>
    <property type="evidence" value="ECO:0007669"/>
    <property type="project" value="TreeGrafter"/>
</dbReference>
<dbReference type="Gene3D" id="1.10.210.10">
    <property type="entry name" value="Secretoglobin"/>
    <property type="match status" value="1"/>
</dbReference>
<dbReference type="AlphaFoldDB" id="A0A8C4L8T5"/>
<dbReference type="InterPro" id="IPR035960">
    <property type="entry name" value="Secretoglobin_sf"/>
</dbReference>
<dbReference type="Proteomes" id="UP000694387">
    <property type="component" value="Chromosome 17"/>
</dbReference>
<dbReference type="GeneTree" id="ENSGT00390000013802"/>
<proteinExistence type="predicted"/>
<dbReference type="CDD" id="cd00633">
    <property type="entry name" value="Secretoglobin"/>
    <property type="match status" value="1"/>
</dbReference>
<reference evidence="3" key="3">
    <citation type="submission" date="2025-09" db="UniProtKB">
        <authorList>
            <consortium name="Ensembl"/>
        </authorList>
    </citation>
    <scope>IDENTIFICATION</scope>
</reference>
<keyword evidence="4" id="KW-1185">Reference proteome</keyword>
<dbReference type="InterPro" id="IPR016126">
    <property type="entry name" value="Secretoglobin"/>
</dbReference>
<protein>
    <submittedName>
        <fullName evidence="3">Uncharacterized protein</fullName>
    </submittedName>
</protein>
<accession>A0A8C4L8T5</accession>
<name>A0A8C4L8T5_EQUAS</name>
<organism evidence="3 4">
    <name type="scientific">Equus asinus</name>
    <name type="common">Donkey</name>
    <name type="synonym">Equus africanus asinus</name>
    <dbReference type="NCBI Taxonomy" id="9793"/>
    <lineage>
        <taxon>Eukaryota</taxon>
        <taxon>Metazoa</taxon>
        <taxon>Chordata</taxon>
        <taxon>Craniata</taxon>
        <taxon>Vertebrata</taxon>
        <taxon>Euteleostomi</taxon>
        <taxon>Mammalia</taxon>
        <taxon>Eutheria</taxon>
        <taxon>Laurasiatheria</taxon>
        <taxon>Perissodactyla</taxon>
        <taxon>Equidae</taxon>
        <taxon>Equus</taxon>
    </lineage>
</organism>
<dbReference type="Pfam" id="PF01099">
    <property type="entry name" value="Uteroglobin"/>
    <property type="match status" value="1"/>
</dbReference>
<dbReference type="PANTHER" id="PTHR14037">
    <property type="entry name" value="MAMMAGLOBIN-RELATED"/>
    <property type="match status" value="1"/>
</dbReference>